<keyword evidence="2 4" id="KW-0238">DNA-binding</keyword>
<dbReference type="Gene3D" id="1.10.150.130">
    <property type="match status" value="1"/>
</dbReference>
<dbReference type="SUPFAM" id="SSF56349">
    <property type="entry name" value="DNA breaking-rejoining enzymes"/>
    <property type="match status" value="1"/>
</dbReference>
<dbReference type="Proteomes" id="UP000534496">
    <property type="component" value="Unassembled WGS sequence"/>
</dbReference>
<evidence type="ECO:0000313" key="9">
    <source>
        <dbReference type="Proteomes" id="UP000245761"/>
    </source>
</evidence>
<dbReference type="InterPro" id="IPR057084">
    <property type="entry name" value="Int_N"/>
</dbReference>
<dbReference type="PANTHER" id="PTHR30349:SF93">
    <property type="entry name" value="FELS-2 PROPHAGE PROTEIN"/>
    <property type="match status" value="1"/>
</dbReference>
<dbReference type="PROSITE" id="PS51900">
    <property type="entry name" value="CB"/>
    <property type="match status" value="1"/>
</dbReference>
<dbReference type="InterPro" id="IPR050090">
    <property type="entry name" value="Tyrosine_recombinase_XerCD"/>
</dbReference>
<evidence type="ECO:0000256" key="3">
    <source>
        <dbReference type="ARBA" id="ARBA00023172"/>
    </source>
</evidence>
<feature type="domain" description="Tyr recombinase" evidence="5">
    <location>
        <begin position="163"/>
        <end position="319"/>
    </location>
</feature>
<dbReference type="RefSeq" id="WP_096990716.1">
    <property type="nucleotide sequence ID" value="NZ_JABEPS010000006.1"/>
</dbReference>
<dbReference type="GO" id="GO:0006310">
    <property type="term" value="P:DNA recombination"/>
    <property type="evidence" value="ECO:0007669"/>
    <property type="project" value="UniProtKB-KW"/>
</dbReference>
<dbReference type="Gene3D" id="1.10.443.10">
    <property type="entry name" value="Intergrase catalytic core"/>
    <property type="match status" value="1"/>
</dbReference>
<evidence type="ECO:0000259" key="5">
    <source>
        <dbReference type="PROSITE" id="PS51898"/>
    </source>
</evidence>
<evidence type="ECO:0000256" key="2">
    <source>
        <dbReference type="ARBA" id="ARBA00023125"/>
    </source>
</evidence>
<evidence type="ECO:0000259" key="6">
    <source>
        <dbReference type="PROSITE" id="PS51900"/>
    </source>
</evidence>
<dbReference type="InterPro" id="IPR011010">
    <property type="entry name" value="DNA_brk_join_enz"/>
</dbReference>
<reference evidence="8 9" key="1">
    <citation type="submission" date="2018-04" db="EMBL/GenBank/DDBJ databases">
        <title>Draft Genomic Sequencing Of Potential Extraintestinal Pathogenic Escherichia coli B8S56 Isolated from Retail Chicken Skin.</title>
        <authorList>
            <person name="Xu A."/>
            <person name="Tilman S."/>
            <person name="Wisser-Parker K."/>
            <person name="Scullen O.J."/>
            <person name="Sommers C."/>
        </authorList>
    </citation>
    <scope>NUCLEOTIDE SEQUENCE [LARGE SCALE GENOMIC DNA]</scope>
    <source>
        <strain evidence="8 9">B8S56</strain>
    </source>
</reference>
<dbReference type="CDD" id="cd00796">
    <property type="entry name" value="INT_Rci_Hp1_C"/>
    <property type="match status" value="1"/>
</dbReference>
<evidence type="ECO:0000313" key="7">
    <source>
        <dbReference type="EMBL" id="EFH3674982.1"/>
    </source>
</evidence>
<dbReference type="InterPro" id="IPR044068">
    <property type="entry name" value="CB"/>
</dbReference>
<dbReference type="EMBL" id="QEMT01000002">
    <property type="protein sequence ID" value="PWH64403.1"/>
    <property type="molecule type" value="Genomic_DNA"/>
</dbReference>
<dbReference type="Pfam" id="PF24624">
    <property type="entry name" value="Int_N"/>
    <property type="match status" value="1"/>
</dbReference>
<evidence type="ECO:0000313" key="8">
    <source>
        <dbReference type="EMBL" id="PWH64403.1"/>
    </source>
</evidence>
<dbReference type="EMBL" id="AASVQO010000012">
    <property type="protein sequence ID" value="EFH3674982.1"/>
    <property type="molecule type" value="Genomic_DNA"/>
</dbReference>
<dbReference type="PROSITE" id="PS51898">
    <property type="entry name" value="TYR_RECOMBINASE"/>
    <property type="match status" value="1"/>
</dbReference>
<dbReference type="GO" id="GO:0015074">
    <property type="term" value="P:DNA integration"/>
    <property type="evidence" value="ECO:0007669"/>
    <property type="project" value="UniProtKB-KW"/>
</dbReference>
<keyword evidence="1" id="KW-0229">DNA integration</keyword>
<dbReference type="InterPro" id="IPR002104">
    <property type="entry name" value="Integrase_catalytic"/>
</dbReference>
<evidence type="ECO:0000256" key="1">
    <source>
        <dbReference type="ARBA" id="ARBA00022908"/>
    </source>
</evidence>
<gene>
    <name evidence="8" type="ORF">DD762_01305</name>
    <name evidence="7" type="ORF">F9461_17450</name>
</gene>
<dbReference type="GO" id="GO:0003677">
    <property type="term" value="F:DNA binding"/>
    <property type="evidence" value="ECO:0007669"/>
    <property type="project" value="UniProtKB-UniRule"/>
</dbReference>
<reference evidence="7 10" key="2">
    <citation type="submission" date="2019-12" db="EMBL/GenBank/DDBJ databases">
        <authorList>
            <consortium name="NARMS: The National Antimicrobial Resistance Monitoring System"/>
        </authorList>
    </citation>
    <scope>NUCLEOTIDE SEQUENCE [LARGE SCALE GENOMIC DNA]</scope>
    <source>
        <strain evidence="7 10">CVM N19EC0189</strain>
    </source>
</reference>
<dbReference type="Pfam" id="PF00589">
    <property type="entry name" value="Phage_integrase"/>
    <property type="match status" value="1"/>
</dbReference>
<protein>
    <submittedName>
        <fullName evidence="7 8">Integrase</fullName>
    </submittedName>
</protein>
<accession>A0A2J7KU57</accession>
<organism evidence="8 9">
    <name type="scientific">Escherichia coli</name>
    <dbReference type="NCBI Taxonomy" id="562"/>
    <lineage>
        <taxon>Bacteria</taxon>
        <taxon>Pseudomonadati</taxon>
        <taxon>Pseudomonadota</taxon>
        <taxon>Gammaproteobacteria</taxon>
        <taxon>Enterobacterales</taxon>
        <taxon>Enterobacteriaceae</taxon>
        <taxon>Escherichia</taxon>
    </lineage>
</organism>
<sequence length="336" mass="38152">MTIKKLVNGKFAVDVRPAGAEGKRFRRRFDTRGEAVAYERHVLMYCHNKEWIEKPIERKALSDLLELWWAYHGKNHPYGAMTRVRIEAVLGDMRELGINRSDHLTRKNIIRYRLNLMNRGIKQSTVNRYCAMMSGFFEKLIDAEEFAGNNPFREIRKLTINQPEMGYLAHDDISRLTALLSGDNLKAVLLCLATGGRWGEIANIKGEHIIGGKVIFMKTKNGSRRVVPIAKDLESLVKVKATGRLMTPNYATVRSAIRTVRPDLPVGQSVHVLRHTFATHFMINGGNIITLQKILGHSTIQQTMAYAHFAPDYLADAMRFNPVANIVITEEKEPAE</sequence>
<dbReference type="Proteomes" id="UP000245761">
    <property type="component" value="Unassembled WGS sequence"/>
</dbReference>
<comment type="caution">
    <text evidence="8">The sequence shown here is derived from an EMBL/GenBank/DDBJ whole genome shotgun (WGS) entry which is preliminary data.</text>
</comment>
<dbReference type="AlphaFoldDB" id="A0A2J7KU57"/>
<dbReference type="InterPro" id="IPR010998">
    <property type="entry name" value="Integrase_recombinase_N"/>
</dbReference>
<dbReference type="InterPro" id="IPR013762">
    <property type="entry name" value="Integrase-like_cat_sf"/>
</dbReference>
<keyword evidence="3" id="KW-0233">DNA recombination</keyword>
<feature type="domain" description="Core-binding (CB)" evidence="6">
    <location>
        <begin position="59"/>
        <end position="141"/>
    </location>
</feature>
<name>A0A2J7KU57_ECOLX</name>
<dbReference type="PANTHER" id="PTHR30349">
    <property type="entry name" value="PHAGE INTEGRASE-RELATED"/>
    <property type="match status" value="1"/>
</dbReference>
<proteinExistence type="predicted"/>
<evidence type="ECO:0000313" key="10">
    <source>
        <dbReference type="Proteomes" id="UP000534496"/>
    </source>
</evidence>
<evidence type="ECO:0000256" key="4">
    <source>
        <dbReference type="PROSITE-ProRule" id="PRU01248"/>
    </source>
</evidence>